<dbReference type="EMBL" id="CM042032">
    <property type="protein sequence ID" value="KAI3775762.1"/>
    <property type="molecule type" value="Genomic_DNA"/>
</dbReference>
<organism evidence="1 2">
    <name type="scientific">Smallanthus sonchifolius</name>
    <dbReference type="NCBI Taxonomy" id="185202"/>
    <lineage>
        <taxon>Eukaryota</taxon>
        <taxon>Viridiplantae</taxon>
        <taxon>Streptophyta</taxon>
        <taxon>Embryophyta</taxon>
        <taxon>Tracheophyta</taxon>
        <taxon>Spermatophyta</taxon>
        <taxon>Magnoliopsida</taxon>
        <taxon>eudicotyledons</taxon>
        <taxon>Gunneridae</taxon>
        <taxon>Pentapetalae</taxon>
        <taxon>asterids</taxon>
        <taxon>campanulids</taxon>
        <taxon>Asterales</taxon>
        <taxon>Asteraceae</taxon>
        <taxon>Asteroideae</taxon>
        <taxon>Heliantheae alliance</taxon>
        <taxon>Millerieae</taxon>
        <taxon>Smallanthus</taxon>
    </lineage>
</organism>
<evidence type="ECO:0000313" key="1">
    <source>
        <dbReference type="EMBL" id="KAI3775762.1"/>
    </source>
</evidence>
<evidence type="ECO:0000313" key="2">
    <source>
        <dbReference type="Proteomes" id="UP001056120"/>
    </source>
</evidence>
<accession>A0ACB9FX76</accession>
<gene>
    <name evidence="1" type="ORF">L1987_45515</name>
</gene>
<comment type="caution">
    <text evidence="1">The sequence shown here is derived from an EMBL/GenBank/DDBJ whole genome shotgun (WGS) entry which is preliminary data.</text>
</comment>
<sequence length="83" mass="9013">MIVVAVEVEETVNGGGARASTGGEYGFSLGRKKERELRMDVVTADAGGAAEPNIHERAPESKVLEGRVENKWSSLLNENLSWR</sequence>
<keyword evidence="2" id="KW-1185">Reference proteome</keyword>
<name>A0ACB9FX76_9ASTR</name>
<protein>
    <submittedName>
        <fullName evidence="1">Uncharacterized protein</fullName>
    </submittedName>
</protein>
<reference evidence="1 2" key="2">
    <citation type="journal article" date="2022" name="Mol. Ecol. Resour.">
        <title>The genomes of chicory, endive, great burdock and yacon provide insights into Asteraceae paleo-polyploidization history and plant inulin production.</title>
        <authorList>
            <person name="Fan W."/>
            <person name="Wang S."/>
            <person name="Wang H."/>
            <person name="Wang A."/>
            <person name="Jiang F."/>
            <person name="Liu H."/>
            <person name="Zhao H."/>
            <person name="Xu D."/>
            <person name="Zhang Y."/>
        </authorList>
    </citation>
    <scope>NUCLEOTIDE SEQUENCE [LARGE SCALE GENOMIC DNA]</scope>
    <source>
        <strain evidence="2">cv. Yunnan</strain>
        <tissue evidence="1">Leaves</tissue>
    </source>
</reference>
<proteinExistence type="predicted"/>
<reference evidence="2" key="1">
    <citation type="journal article" date="2022" name="Mol. Ecol. Resour.">
        <title>The genomes of chicory, endive, great burdock and yacon provide insights into Asteraceae palaeo-polyploidization history and plant inulin production.</title>
        <authorList>
            <person name="Fan W."/>
            <person name="Wang S."/>
            <person name="Wang H."/>
            <person name="Wang A."/>
            <person name="Jiang F."/>
            <person name="Liu H."/>
            <person name="Zhao H."/>
            <person name="Xu D."/>
            <person name="Zhang Y."/>
        </authorList>
    </citation>
    <scope>NUCLEOTIDE SEQUENCE [LARGE SCALE GENOMIC DNA]</scope>
    <source>
        <strain evidence="2">cv. Yunnan</strain>
    </source>
</reference>
<dbReference type="Proteomes" id="UP001056120">
    <property type="component" value="Linkage Group LG15"/>
</dbReference>